<gene>
    <name evidence="1" type="ORF">CEXT_666721</name>
</gene>
<protein>
    <submittedName>
        <fullName evidence="1">Uncharacterized protein</fullName>
    </submittedName>
</protein>
<name>A0AAV4YB96_CAEEX</name>
<proteinExistence type="predicted"/>
<accession>A0AAV4YB96</accession>
<dbReference type="EMBL" id="BPLR01001760">
    <property type="protein sequence ID" value="GIZ04588.1"/>
    <property type="molecule type" value="Genomic_DNA"/>
</dbReference>
<organism evidence="1 2">
    <name type="scientific">Caerostris extrusa</name>
    <name type="common">Bark spider</name>
    <name type="synonym">Caerostris bankana</name>
    <dbReference type="NCBI Taxonomy" id="172846"/>
    <lineage>
        <taxon>Eukaryota</taxon>
        <taxon>Metazoa</taxon>
        <taxon>Ecdysozoa</taxon>
        <taxon>Arthropoda</taxon>
        <taxon>Chelicerata</taxon>
        <taxon>Arachnida</taxon>
        <taxon>Araneae</taxon>
        <taxon>Araneomorphae</taxon>
        <taxon>Entelegynae</taxon>
        <taxon>Araneoidea</taxon>
        <taxon>Araneidae</taxon>
        <taxon>Caerostris</taxon>
    </lineage>
</organism>
<reference evidence="1 2" key="1">
    <citation type="submission" date="2021-06" db="EMBL/GenBank/DDBJ databases">
        <title>Caerostris extrusa draft genome.</title>
        <authorList>
            <person name="Kono N."/>
            <person name="Arakawa K."/>
        </authorList>
    </citation>
    <scope>NUCLEOTIDE SEQUENCE [LARGE SCALE GENOMIC DNA]</scope>
</reference>
<dbReference type="AlphaFoldDB" id="A0AAV4YB96"/>
<sequence>MDFKTRNDSDVIPNGGLIMSILHISLKTRIIDSLNFLPMPLQRSRNVLVLKSRGKAHLFLSSFFIFLALNKAKITKRLFLKPDFTVLILRIQQLVKSF</sequence>
<evidence type="ECO:0000313" key="2">
    <source>
        <dbReference type="Proteomes" id="UP001054945"/>
    </source>
</evidence>
<evidence type="ECO:0000313" key="1">
    <source>
        <dbReference type="EMBL" id="GIZ04588.1"/>
    </source>
</evidence>
<comment type="caution">
    <text evidence="1">The sequence shown here is derived from an EMBL/GenBank/DDBJ whole genome shotgun (WGS) entry which is preliminary data.</text>
</comment>
<keyword evidence="2" id="KW-1185">Reference proteome</keyword>
<dbReference type="Proteomes" id="UP001054945">
    <property type="component" value="Unassembled WGS sequence"/>
</dbReference>